<accession>A0A2Z7CQ89</accession>
<reference evidence="1 2" key="1">
    <citation type="journal article" date="2015" name="Proc. Natl. Acad. Sci. U.S.A.">
        <title>The resurrection genome of Boea hygrometrica: A blueprint for survival of dehydration.</title>
        <authorList>
            <person name="Xiao L."/>
            <person name="Yang G."/>
            <person name="Zhang L."/>
            <person name="Yang X."/>
            <person name="Zhao S."/>
            <person name="Ji Z."/>
            <person name="Zhou Q."/>
            <person name="Hu M."/>
            <person name="Wang Y."/>
            <person name="Chen M."/>
            <person name="Xu Y."/>
            <person name="Jin H."/>
            <person name="Xiao X."/>
            <person name="Hu G."/>
            <person name="Bao F."/>
            <person name="Hu Y."/>
            <person name="Wan P."/>
            <person name="Li L."/>
            <person name="Deng X."/>
            <person name="Kuang T."/>
            <person name="Xiang C."/>
            <person name="Zhu J.K."/>
            <person name="Oliver M.J."/>
            <person name="He Y."/>
        </authorList>
    </citation>
    <scope>NUCLEOTIDE SEQUENCE [LARGE SCALE GENOMIC DNA]</scope>
    <source>
        <strain evidence="2">cv. XS01</strain>
    </source>
</reference>
<dbReference type="Proteomes" id="UP000250235">
    <property type="component" value="Unassembled WGS sequence"/>
</dbReference>
<evidence type="ECO:0000313" key="1">
    <source>
        <dbReference type="EMBL" id="KZV48117.1"/>
    </source>
</evidence>
<dbReference type="EMBL" id="KQ994490">
    <property type="protein sequence ID" value="KZV48117.1"/>
    <property type="molecule type" value="Genomic_DNA"/>
</dbReference>
<evidence type="ECO:0000313" key="2">
    <source>
        <dbReference type="Proteomes" id="UP000250235"/>
    </source>
</evidence>
<name>A0A2Z7CQ89_9LAMI</name>
<protein>
    <submittedName>
        <fullName evidence="1">ABC transporter A family member 1</fullName>
    </submittedName>
</protein>
<proteinExistence type="predicted"/>
<sequence>MYPFSLRHKRTDVRHSLQAGVHRWLGVLAACGLLDRVAAEAAVIKAGVHRWLGVLAACGLLDRVAAEAAVIKDQLVEQLVDPMRDPLPVLRTVYFPNILKYTQLDGSVFKAM</sequence>
<gene>
    <name evidence="1" type="ORF">F511_21211</name>
</gene>
<dbReference type="AlphaFoldDB" id="A0A2Z7CQ89"/>
<organism evidence="1 2">
    <name type="scientific">Dorcoceras hygrometricum</name>
    <dbReference type="NCBI Taxonomy" id="472368"/>
    <lineage>
        <taxon>Eukaryota</taxon>
        <taxon>Viridiplantae</taxon>
        <taxon>Streptophyta</taxon>
        <taxon>Embryophyta</taxon>
        <taxon>Tracheophyta</taxon>
        <taxon>Spermatophyta</taxon>
        <taxon>Magnoliopsida</taxon>
        <taxon>eudicotyledons</taxon>
        <taxon>Gunneridae</taxon>
        <taxon>Pentapetalae</taxon>
        <taxon>asterids</taxon>
        <taxon>lamiids</taxon>
        <taxon>Lamiales</taxon>
        <taxon>Gesneriaceae</taxon>
        <taxon>Didymocarpoideae</taxon>
        <taxon>Trichosporeae</taxon>
        <taxon>Loxocarpinae</taxon>
        <taxon>Dorcoceras</taxon>
    </lineage>
</organism>
<keyword evidence="2" id="KW-1185">Reference proteome</keyword>